<dbReference type="AlphaFoldDB" id="A0A5C1AFC1"/>
<evidence type="ECO:0000313" key="19">
    <source>
        <dbReference type="EMBL" id="QEL16666.1"/>
    </source>
</evidence>
<dbReference type="FunFam" id="2.10.70.100:FF:000001">
    <property type="entry name" value="Sensory transduction histidine kinase"/>
    <property type="match status" value="1"/>
</dbReference>
<dbReference type="Gene3D" id="3.30.565.10">
    <property type="entry name" value="Histidine kinase-like ATPase, C-terminal domain"/>
    <property type="match status" value="1"/>
</dbReference>
<evidence type="ECO:0000256" key="8">
    <source>
        <dbReference type="ARBA" id="ARBA00022692"/>
    </source>
</evidence>
<keyword evidence="11 19" id="KW-0418">Kinase</keyword>
<feature type="domain" description="PAC" evidence="18">
    <location>
        <begin position="367"/>
        <end position="420"/>
    </location>
</feature>
<feature type="domain" description="PAS" evidence="17">
    <location>
        <begin position="166"/>
        <end position="239"/>
    </location>
</feature>
<evidence type="ECO:0000259" key="18">
    <source>
        <dbReference type="PROSITE" id="PS50113"/>
    </source>
</evidence>
<evidence type="ECO:0000256" key="3">
    <source>
        <dbReference type="ARBA" id="ARBA00012438"/>
    </source>
</evidence>
<dbReference type="SMART" id="SM00387">
    <property type="entry name" value="HATPase_c"/>
    <property type="match status" value="1"/>
</dbReference>
<dbReference type="SUPFAM" id="SSF55785">
    <property type="entry name" value="PYP-like sensor domain (PAS domain)"/>
    <property type="match status" value="4"/>
</dbReference>
<keyword evidence="13" id="KW-0472">Membrane</keyword>
<reference evidence="20" key="1">
    <citation type="submission" date="2019-08" db="EMBL/GenBank/DDBJ databases">
        <title>Limnoglobus roseus gen. nov., sp. nov., a novel freshwater planctomycete with a giant genome from the family Gemmataceae.</title>
        <authorList>
            <person name="Kulichevskaya I.S."/>
            <person name="Naumoff D.G."/>
            <person name="Miroshnikov K."/>
            <person name="Ivanova A."/>
            <person name="Philippov D.A."/>
            <person name="Hakobyan A."/>
            <person name="Rijpstra I.C."/>
            <person name="Sinninghe Damste J.S."/>
            <person name="Liesack W."/>
            <person name="Dedysh S.N."/>
        </authorList>
    </citation>
    <scope>NUCLEOTIDE SEQUENCE [LARGE SCALE GENOMIC DNA]</scope>
    <source>
        <strain evidence="20">PX52</strain>
    </source>
</reference>
<dbReference type="GO" id="GO:0009927">
    <property type="term" value="F:histidine phosphotransfer kinase activity"/>
    <property type="evidence" value="ECO:0007669"/>
    <property type="project" value="TreeGrafter"/>
</dbReference>
<evidence type="ECO:0000259" key="16">
    <source>
        <dbReference type="PROSITE" id="PS50110"/>
    </source>
</evidence>
<dbReference type="SMART" id="SM00388">
    <property type="entry name" value="HisKA"/>
    <property type="match status" value="1"/>
</dbReference>
<dbReference type="CDD" id="cd16922">
    <property type="entry name" value="HATPase_EvgS-ArcB-TorS-like"/>
    <property type="match status" value="1"/>
</dbReference>
<dbReference type="InterPro" id="IPR000700">
    <property type="entry name" value="PAS-assoc_C"/>
</dbReference>
<keyword evidence="12" id="KW-1133">Transmembrane helix</keyword>
<dbReference type="SUPFAM" id="SSF55874">
    <property type="entry name" value="ATPase domain of HSP90 chaperone/DNA topoisomerase II/histidine kinase"/>
    <property type="match status" value="1"/>
</dbReference>
<feature type="domain" description="PAS" evidence="17">
    <location>
        <begin position="421"/>
        <end position="493"/>
    </location>
</feature>
<dbReference type="FunFam" id="3.30.565.10:FF:000006">
    <property type="entry name" value="Sensor histidine kinase WalK"/>
    <property type="match status" value="1"/>
</dbReference>
<evidence type="ECO:0000259" key="15">
    <source>
        <dbReference type="PROSITE" id="PS50109"/>
    </source>
</evidence>
<dbReference type="Pfam" id="PF00512">
    <property type="entry name" value="HisKA"/>
    <property type="match status" value="1"/>
</dbReference>
<evidence type="ECO:0000256" key="14">
    <source>
        <dbReference type="PROSITE-ProRule" id="PRU00169"/>
    </source>
</evidence>
<evidence type="ECO:0000256" key="4">
    <source>
        <dbReference type="ARBA" id="ARBA00022475"/>
    </source>
</evidence>
<dbReference type="GO" id="GO:0006355">
    <property type="term" value="P:regulation of DNA-templated transcription"/>
    <property type="evidence" value="ECO:0007669"/>
    <property type="project" value="InterPro"/>
</dbReference>
<dbReference type="SUPFAM" id="SSF47384">
    <property type="entry name" value="Homodimeric domain of signal transducing histidine kinase"/>
    <property type="match status" value="1"/>
</dbReference>
<dbReference type="Gene3D" id="3.30.450.20">
    <property type="entry name" value="PAS domain"/>
    <property type="match status" value="4"/>
</dbReference>
<feature type="modified residue" description="4-aspartylphosphate" evidence="14">
    <location>
        <position position="973"/>
    </location>
</feature>
<dbReference type="PROSITE" id="PS50110">
    <property type="entry name" value="RESPONSE_REGULATORY"/>
    <property type="match status" value="1"/>
</dbReference>
<keyword evidence="6 14" id="KW-0597">Phosphoprotein</keyword>
<dbReference type="CDD" id="cd17580">
    <property type="entry name" value="REC_2_DhkD-like"/>
    <property type="match status" value="1"/>
</dbReference>
<evidence type="ECO:0000256" key="1">
    <source>
        <dbReference type="ARBA" id="ARBA00000085"/>
    </source>
</evidence>
<dbReference type="GO" id="GO:0005886">
    <property type="term" value="C:plasma membrane"/>
    <property type="evidence" value="ECO:0007669"/>
    <property type="project" value="UniProtKB-SubCell"/>
</dbReference>
<dbReference type="InterPro" id="IPR005467">
    <property type="entry name" value="His_kinase_dom"/>
</dbReference>
<feature type="domain" description="PAC" evidence="18">
    <location>
        <begin position="496"/>
        <end position="548"/>
    </location>
</feature>
<dbReference type="SUPFAM" id="SSF52172">
    <property type="entry name" value="CheY-like"/>
    <property type="match status" value="1"/>
</dbReference>
<evidence type="ECO:0000256" key="2">
    <source>
        <dbReference type="ARBA" id="ARBA00004429"/>
    </source>
</evidence>
<dbReference type="Pfam" id="PF08448">
    <property type="entry name" value="PAS_4"/>
    <property type="match status" value="1"/>
</dbReference>
<evidence type="ECO:0000259" key="17">
    <source>
        <dbReference type="PROSITE" id="PS50112"/>
    </source>
</evidence>
<dbReference type="GO" id="GO:0000166">
    <property type="term" value="F:nucleotide binding"/>
    <property type="evidence" value="ECO:0007669"/>
    <property type="project" value="UniProtKB-KW"/>
</dbReference>
<keyword evidence="8" id="KW-0812">Transmembrane</keyword>
<dbReference type="InterPro" id="IPR035965">
    <property type="entry name" value="PAS-like_dom_sf"/>
</dbReference>
<keyword evidence="7" id="KW-0808">Transferase</keyword>
<dbReference type="PANTHER" id="PTHR43047:SF72">
    <property type="entry name" value="OSMOSENSING HISTIDINE PROTEIN KINASE SLN1"/>
    <property type="match status" value="1"/>
</dbReference>
<dbReference type="InterPro" id="IPR000014">
    <property type="entry name" value="PAS"/>
</dbReference>
<keyword evidence="4" id="KW-1003">Cell membrane</keyword>
<dbReference type="KEGG" id="lrs:PX52LOC_03628"/>
<comment type="catalytic activity">
    <reaction evidence="1">
        <text>ATP + protein L-histidine = ADP + protein N-phospho-L-histidine.</text>
        <dbReference type="EC" id="2.7.13.3"/>
    </reaction>
</comment>
<dbReference type="Pfam" id="PF00072">
    <property type="entry name" value="Response_reg"/>
    <property type="match status" value="1"/>
</dbReference>
<feature type="domain" description="PAC" evidence="18">
    <location>
        <begin position="244"/>
        <end position="296"/>
    </location>
</feature>
<dbReference type="Gene3D" id="3.40.50.2300">
    <property type="match status" value="1"/>
</dbReference>
<comment type="subcellular location">
    <subcellularLocation>
        <location evidence="2">Cell inner membrane</location>
        <topology evidence="2">Multi-pass membrane protein</topology>
    </subcellularLocation>
</comment>
<dbReference type="PROSITE" id="PS50113">
    <property type="entry name" value="PAC"/>
    <property type="match status" value="3"/>
</dbReference>
<keyword evidence="10" id="KW-0547">Nucleotide-binding</keyword>
<dbReference type="Pfam" id="PF02518">
    <property type="entry name" value="HATPase_c"/>
    <property type="match status" value="1"/>
</dbReference>
<feature type="domain" description="Response regulatory" evidence="16">
    <location>
        <begin position="924"/>
        <end position="1040"/>
    </location>
</feature>
<dbReference type="EC" id="2.7.13.3" evidence="3"/>
<evidence type="ECO:0000313" key="20">
    <source>
        <dbReference type="Proteomes" id="UP000324974"/>
    </source>
</evidence>
<dbReference type="SMART" id="SM00448">
    <property type="entry name" value="REC"/>
    <property type="match status" value="1"/>
</dbReference>
<keyword evidence="9" id="KW-0677">Repeat</keyword>
<dbReference type="InterPro" id="IPR011006">
    <property type="entry name" value="CheY-like_superfamily"/>
</dbReference>
<dbReference type="InterPro" id="IPR004358">
    <property type="entry name" value="Sig_transdc_His_kin-like_C"/>
</dbReference>
<dbReference type="RefSeq" id="WP_149111360.1">
    <property type="nucleotide sequence ID" value="NZ_CP042425.1"/>
</dbReference>
<dbReference type="PANTHER" id="PTHR43047">
    <property type="entry name" value="TWO-COMPONENT HISTIDINE PROTEIN KINASE"/>
    <property type="match status" value="1"/>
</dbReference>
<dbReference type="InterPro" id="IPR003661">
    <property type="entry name" value="HisK_dim/P_dom"/>
</dbReference>
<dbReference type="InterPro" id="IPR013655">
    <property type="entry name" value="PAS_fold_3"/>
</dbReference>
<dbReference type="InterPro" id="IPR001610">
    <property type="entry name" value="PAC"/>
</dbReference>
<evidence type="ECO:0000256" key="9">
    <source>
        <dbReference type="ARBA" id="ARBA00022737"/>
    </source>
</evidence>
<evidence type="ECO:0000256" key="11">
    <source>
        <dbReference type="ARBA" id="ARBA00022777"/>
    </source>
</evidence>
<dbReference type="InterPro" id="IPR001789">
    <property type="entry name" value="Sig_transdc_resp-reg_receiver"/>
</dbReference>
<evidence type="ECO:0000256" key="5">
    <source>
        <dbReference type="ARBA" id="ARBA00022519"/>
    </source>
</evidence>
<dbReference type="InterPro" id="IPR013656">
    <property type="entry name" value="PAS_4"/>
</dbReference>
<dbReference type="InterPro" id="IPR036890">
    <property type="entry name" value="HATPase_C_sf"/>
</dbReference>
<dbReference type="Proteomes" id="UP000324974">
    <property type="component" value="Chromosome"/>
</dbReference>
<dbReference type="Pfam" id="PF08447">
    <property type="entry name" value="PAS_3"/>
    <property type="match status" value="2"/>
</dbReference>
<dbReference type="SMART" id="SM00086">
    <property type="entry name" value="PAC"/>
    <property type="match status" value="3"/>
</dbReference>
<keyword evidence="5" id="KW-0997">Cell inner membrane</keyword>
<dbReference type="PROSITE" id="PS50109">
    <property type="entry name" value="HIS_KIN"/>
    <property type="match status" value="1"/>
</dbReference>
<evidence type="ECO:0000256" key="12">
    <source>
        <dbReference type="ARBA" id="ARBA00022989"/>
    </source>
</evidence>
<dbReference type="CDD" id="cd00082">
    <property type="entry name" value="HisKA"/>
    <property type="match status" value="1"/>
</dbReference>
<organism evidence="19 20">
    <name type="scientific">Limnoglobus roseus</name>
    <dbReference type="NCBI Taxonomy" id="2598579"/>
    <lineage>
        <taxon>Bacteria</taxon>
        <taxon>Pseudomonadati</taxon>
        <taxon>Planctomycetota</taxon>
        <taxon>Planctomycetia</taxon>
        <taxon>Gemmatales</taxon>
        <taxon>Gemmataceae</taxon>
        <taxon>Limnoglobus</taxon>
    </lineage>
</organism>
<protein>
    <recommendedName>
        <fullName evidence="3">histidine kinase</fullName>
        <ecNumber evidence="3">2.7.13.3</ecNumber>
    </recommendedName>
</protein>
<dbReference type="PRINTS" id="PR00344">
    <property type="entry name" value="BCTRLSENSOR"/>
</dbReference>
<dbReference type="Gene3D" id="2.10.70.100">
    <property type="match status" value="2"/>
</dbReference>
<dbReference type="InterPro" id="IPR013767">
    <property type="entry name" value="PAS_fold"/>
</dbReference>
<dbReference type="GO" id="GO:0000155">
    <property type="term" value="F:phosphorelay sensor kinase activity"/>
    <property type="evidence" value="ECO:0007669"/>
    <property type="project" value="InterPro"/>
</dbReference>
<evidence type="ECO:0000256" key="10">
    <source>
        <dbReference type="ARBA" id="ARBA00022741"/>
    </source>
</evidence>
<dbReference type="CDD" id="cd00130">
    <property type="entry name" value="PAS"/>
    <property type="match status" value="3"/>
</dbReference>
<evidence type="ECO:0000256" key="7">
    <source>
        <dbReference type="ARBA" id="ARBA00022679"/>
    </source>
</evidence>
<dbReference type="InterPro" id="IPR036097">
    <property type="entry name" value="HisK_dim/P_sf"/>
</dbReference>
<keyword evidence="20" id="KW-1185">Reference proteome</keyword>
<feature type="domain" description="Histidine kinase" evidence="15">
    <location>
        <begin position="686"/>
        <end position="904"/>
    </location>
</feature>
<proteinExistence type="predicted"/>
<dbReference type="InterPro" id="IPR003594">
    <property type="entry name" value="HATPase_dom"/>
</dbReference>
<dbReference type="EMBL" id="CP042425">
    <property type="protein sequence ID" value="QEL16666.1"/>
    <property type="molecule type" value="Genomic_DNA"/>
</dbReference>
<evidence type="ECO:0000256" key="13">
    <source>
        <dbReference type="ARBA" id="ARBA00023136"/>
    </source>
</evidence>
<accession>A0A5C1AFC1</accession>
<evidence type="ECO:0000256" key="6">
    <source>
        <dbReference type="ARBA" id="ARBA00022553"/>
    </source>
</evidence>
<dbReference type="Pfam" id="PF00989">
    <property type="entry name" value="PAS"/>
    <property type="match status" value="1"/>
</dbReference>
<dbReference type="OrthoDB" id="3272385at2"/>
<sequence length="1041" mass="113943">MPINDNQADEVQRLRDTMRELVALSTLPAAWAGYAPDGVARSLAGVLRDALSLDLVYVLVRGFGNVELALGQGFAADALQLRVIADGLAPVLNPQPPVTVADPLGGGEFRVAVTRFGHAGDLGVVVACSRRSDFPNESDRLLLSVGANQTAIVLQRKRAERALRESEERLRVTLSSIGDAVIATDAEGRVTFMNAVAEALTGWPLADAAGRQLPEVFRIVNEYTREPGANPALRALNEGVTVGLANHTVLIARDGTERPIDDSAAPIRDGKNPSMGAVLVFRDVTERKRSESEAVQLAERLRLALDAGDLGTWEWNPATDEMTVSPRASEMYGTPVGVPHGREQGRMMIHPDDRERARLAAEKAVAERTDYDIEYRLADRPAWVAAHGRGLYDAAGRLVRVHGVVQDITERKRAEDEAAGLAERLRLALEAGGTGVWEWDVVTGRITWSDQVHAFYGLAPGEFDGTFEMFARHLYPDDAARAGDAIRASVEDDVPYRIEYRIVPKGGGLRWISTAGRVIRDAAGKPLRMVGATVDVTERRLTEDTVRASEKRFRTLFDSMDQGFCVIEVTFEGGRAADYRFVELNPAFERHSGLPRNLIGASIREAVPGLEEFWFDTYGRVAATGEPTRFVHPAAPLGRWFEVYAFRLEDPDRCRVAVLFADITDRKRAEEELRDQDRKKDDFIALLAHELRNPLAPIRNGLQVLRLGGANPEPLARARDMMDRQLTHMVRLIDDLLDVSRINRGKMELRRGRVELADVVGSAVETARPALDVGKHELMVTLPATPVALDADLTRLAQVFSNLLTNSAKYTPKGGRVWLSAERTDGHVRVTVRDTGIGIPAESLPTIFDMFSQVDRSVERSTGGLGIGLALVKGLVEMHDGTVAAASEGEGLGTTFTVTLPVVTRVEASVPLVTEAPTRTPARRILVVDDNRDGAESMGDMLSMLGHEVATAHDGLGAVERAEAFRPDVILMDVGMPRLNGLDASRRIREQPWGQGIAIVALTGWGQENDRERSREAGCNAHLVKPVDFTDLQRVLAEVTR</sequence>
<dbReference type="NCBIfam" id="TIGR00229">
    <property type="entry name" value="sensory_box"/>
    <property type="match status" value="4"/>
</dbReference>
<dbReference type="Gene3D" id="1.10.287.130">
    <property type="match status" value="1"/>
</dbReference>
<name>A0A5C1AFC1_9BACT</name>
<gene>
    <name evidence="19" type="ORF">PX52LOC_03628</name>
</gene>
<dbReference type="SMART" id="SM00091">
    <property type="entry name" value="PAS"/>
    <property type="match status" value="4"/>
</dbReference>
<dbReference type="PROSITE" id="PS50112">
    <property type="entry name" value="PAS"/>
    <property type="match status" value="2"/>
</dbReference>